<accession>A0AAD4VQB0</accession>
<comment type="caution">
    <text evidence="1">The sequence shown here is derived from an EMBL/GenBank/DDBJ whole genome shotgun (WGS) entry which is preliminary data.</text>
</comment>
<organism evidence="1 2">
    <name type="scientific">Prunus dulcis</name>
    <name type="common">Almond</name>
    <name type="synonym">Amygdalus dulcis</name>
    <dbReference type="NCBI Taxonomy" id="3755"/>
    <lineage>
        <taxon>Eukaryota</taxon>
        <taxon>Viridiplantae</taxon>
        <taxon>Streptophyta</taxon>
        <taxon>Embryophyta</taxon>
        <taxon>Tracheophyta</taxon>
        <taxon>Spermatophyta</taxon>
        <taxon>Magnoliopsida</taxon>
        <taxon>eudicotyledons</taxon>
        <taxon>Gunneridae</taxon>
        <taxon>Pentapetalae</taxon>
        <taxon>rosids</taxon>
        <taxon>fabids</taxon>
        <taxon>Rosales</taxon>
        <taxon>Rosaceae</taxon>
        <taxon>Amygdaloideae</taxon>
        <taxon>Amygdaleae</taxon>
        <taxon>Prunus</taxon>
    </lineage>
</organism>
<evidence type="ECO:0000313" key="1">
    <source>
        <dbReference type="EMBL" id="KAI5328603.1"/>
    </source>
</evidence>
<sequence length="148" mass="16379">MGYRNDIIGGGNYRDTILDNDDVPYLIQNDEKRVAPYQALECVDAGQKCNLPEINWAGRPVRLFFTQSIASINVGITEHVAHDMTTLRNRLQSGPYDPNAMSIPPYDAICAATVASRLENIVSRSRSTCFTRVGVVITRHSLPPSLSL</sequence>
<proteinExistence type="predicted"/>
<name>A0AAD4VQB0_PRUDU</name>
<gene>
    <name evidence="1" type="ORF">L3X38_028000</name>
</gene>
<keyword evidence="2" id="KW-1185">Reference proteome</keyword>
<dbReference type="AlphaFoldDB" id="A0AAD4VQB0"/>
<evidence type="ECO:0000313" key="2">
    <source>
        <dbReference type="Proteomes" id="UP001054821"/>
    </source>
</evidence>
<protein>
    <submittedName>
        <fullName evidence="1">Uncharacterized protein</fullName>
    </submittedName>
</protein>
<dbReference type="EMBL" id="JAJFAZ020000005">
    <property type="protein sequence ID" value="KAI5328603.1"/>
    <property type="molecule type" value="Genomic_DNA"/>
</dbReference>
<reference evidence="1 2" key="1">
    <citation type="journal article" date="2022" name="G3 (Bethesda)">
        <title>Whole-genome sequence and methylome profiling of the almond [Prunus dulcis (Mill.) D.A. Webb] cultivar 'Nonpareil'.</title>
        <authorList>
            <person name="D'Amico-Willman K.M."/>
            <person name="Ouma W.Z."/>
            <person name="Meulia T."/>
            <person name="Sideli G.M."/>
            <person name="Gradziel T.M."/>
            <person name="Fresnedo-Ramirez J."/>
        </authorList>
    </citation>
    <scope>NUCLEOTIDE SEQUENCE [LARGE SCALE GENOMIC DNA]</scope>
    <source>
        <strain evidence="1">Clone GOH B32 T37-40</strain>
    </source>
</reference>
<dbReference type="Proteomes" id="UP001054821">
    <property type="component" value="Chromosome 5"/>
</dbReference>